<keyword evidence="3" id="KW-1185">Reference proteome</keyword>
<evidence type="ECO:0000313" key="3">
    <source>
        <dbReference type="Proteomes" id="UP000467249"/>
    </source>
</evidence>
<proteinExistence type="predicted"/>
<reference evidence="2 3" key="1">
    <citation type="journal article" date="2019" name="Emerg. Microbes Infect.">
        <title>Comprehensive subspecies identification of 175 nontuberculous mycobacteria species based on 7547 genomic profiles.</title>
        <authorList>
            <person name="Matsumoto Y."/>
            <person name="Kinjo T."/>
            <person name="Motooka D."/>
            <person name="Nabeya D."/>
            <person name="Jung N."/>
            <person name="Uechi K."/>
            <person name="Horii T."/>
            <person name="Iida T."/>
            <person name="Fujita J."/>
            <person name="Nakamura S."/>
        </authorList>
    </citation>
    <scope>NUCLEOTIDE SEQUENCE [LARGE SCALE GENOMIC DNA]</scope>
    <source>
        <strain evidence="2 3">JCM 30275</strain>
    </source>
</reference>
<dbReference type="Pfam" id="PF01796">
    <property type="entry name" value="OB_ChsH2_C"/>
    <property type="match status" value="1"/>
</dbReference>
<dbReference type="SUPFAM" id="SSF50249">
    <property type="entry name" value="Nucleic acid-binding proteins"/>
    <property type="match status" value="1"/>
</dbReference>
<dbReference type="InterPro" id="IPR002878">
    <property type="entry name" value="ChsH2_C"/>
</dbReference>
<dbReference type="EMBL" id="AP022620">
    <property type="protein sequence ID" value="BBZ75526.1"/>
    <property type="molecule type" value="Genomic_DNA"/>
</dbReference>
<protein>
    <recommendedName>
        <fullName evidence="1">ChsH2 C-terminal OB-fold domain-containing protein</fullName>
    </recommendedName>
</protein>
<dbReference type="Proteomes" id="UP000467249">
    <property type="component" value="Chromosome"/>
</dbReference>
<dbReference type="RefSeq" id="WP_163803115.1">
    <property type="nucleotide sequence ID" value="NZ_AP022620.1"/>
</dbReference>
<name>A0A6N4W0S0_9MYCO</name>
<dbReference type="AlphaFoldDB" id="A0A6N4W0S0"/>
<accession>A0A6N4W0S0</accession>
<feature type="domain" description="ChsH2 C-terminal OB-fold" evidence="1">
    <location>
        <begin position="321"/>
        <end position="377"/>
    </location>
</feature>
<evidence type="ECO:0000313" key="2">
    <source>
        <dbReference type="EMBL" id="BBZ75526.1"/>
    </source>
</evidence>
<organism evidence="2 3">
    <name type="scientific">Mycolicibacterium anyangense</name>
    <dbReference type="NCBI Taxonomy" id="1431246"/>
    <lineage>
        <taxon>Bacteria</taxon>
        <taxon>Bacillati</taxon>
        <taxon>Actinomycetota</taxon>
        <taxon>Actinomycetes</taxon>
        <taxon>Mycobacteriales</taxon>
        <taxon>Mycobacteriaceae</taxon>
        <taxon>Mycolicibacterium</taxon>
    </lineage>
</organism>
<gene>
    <name evidence="2" type="ORF">MANY_08630</name>
</gene>
<evidence type="ECO:0000259" key="1">
    <source>
        <dbReference type="Pfam" id="PF01796"/>
    </source>
</evidence>
<dbReference type="InterPro" id="IPR012340">
    <property type="entry name" value="NA-bd_OB-fold"/>
</dbReference>
<sequence length="411" mass="42380">MAAISAVGTYLPPWIVGKRRVAGPDEDALTMAVAAGRAADASATASRVVLVSRDFPLLEGGNAAVLLAGLSLSPATAVAEVLGGAAAVVDQIALAEPGTLVIAADHNDRSCGAGAVLTGSSDGTPQLSPVSRNARSLPLTARGADGRRHEYVDPRLLREVGMSQTLARLEVAGDDTAVSVLAGVGAAQLGDRFDTAAAAADSTESAAAVIRLLAQALESDHSGLVIGFDQSTAVVARLDVGTVSARITRDETDPAELPKTKVADGNGIPISLPAYSRAFEPKLYWEAAVFEEGKGVDSTPVFPPRMRTDDAGTLLSDHTRVPLPRSGSVYTVSTVRIPVPDLPSPYSLAIVALDDSPVRVLLKVTGVPAGEVEIGQSGAVVLRRIALRSGIPDYGYMFWPGKVLATQEVLA</sequence>
<dbReference type="KEGG" id="many:MANY_08630"/>